<feature type="chain" id="PRO_5029754235" description="VWFA domain-containing protein" evidence="2">
    <location>
        <begin position="32"/>
        <end position="1031"/>
    </location>
</feature>
<dbReference type="InterPro" id="IPR036465">
    <property type="entry name" value="vWFA_dom_sf"/>
</dbReference>
<evidence type="ECO:0000256" key="1">
    <source>
        <dbReference type="SAM" id="MobiDB-lite"/>
    </source>
</evidence>
<dbReference type="AlphaFoldDB" id="A0A7I7Y508"/>
<keyword evidence="5" id="KW-1185">Reference proteome</keyword>
<feature type="domain" description="VWFA" evidence="3">
    <location>
        <begin position="51"/>
        <end position="278"/>
    </location>
</feature>
<dbReference type="PROSITE" id="PS50234">
    <property type="entry name" value="VWFA"/>
    <property type="match status" value="1"/>
</dbReference>
<protein>
    <recommendedName>
        <fullName evidence="3">VWFA domain-containing protein</fullName>
    </recommendedName>
</protein>
<evidence type="ECO:0000313" key="5">
    <source>
        <dbReference type="Proteomes" id="UP000466931"/>
    </source>
</evidence>
<accession>A0A7I7Y508</accession>
<feature type="compositionally biased region" description="Pro residues" evidence="1">
    <location>
        <begin position="890"/>
        <end position="899"/>
    </location>
</feature>
<keyword evidence="2" id="KW-0732">Signal</keyword>
<dbReference type="SUPFAM" id="SSF53300">
    <property type="entry name" value="vWA-like"/>
    <property type="match status" value="1"/>
</dbReference>
<dbReference type="RefSeq" id="WP_179965793.1">
    <property type="nucleotide sequence ID" value="NZ_AP022612.1"/>
</dbReference>
<dbReference type="EMBL" id="AP022612">
    <property type="protein sequence ID" value="BBZ36011.1"/>
    <property type="molecule type" value="Genomic_DNA"/>
</dbReference>
<dbReference type="PRINTS" id="PR01217">
    <property type="entry name" value="PRICHEXTENSN"/>
</dbReference>
<reference evidence="4" key="2">
    <citation type="submission" date="2020-02" db="EMBL/GenBank/DDBJ databases">
        <authorList>
            <person name="Matsumoto Y."/>
            <person name="Motooka D."/>
            <person name="Nakamura S."/>
        </authorList>
    </citation>
    <scope>NUCLEOTIDE SEQUENCE</scope>
    <source>
        <strain evidence="4">JCM 13671</strain>
    </source>
</reference>
<feature type="compositionally biased region" description="Pro residues" evidence="1">
    <location>
        <begin position="986"/>
        <end position="1017"/>
    </location>
</feature>
<organism evidence="4 5">
    <name type="scientific">Mycolicibacterium confluentis</name>
    <dbReference type="NCBI Taxonomy" id="28047"/>
    <lineage>
        <taxon>Bacteria</taxon>
        <taxon>Bacillati</taxon>
        <taxon>Actinomycetota</taxon>
        <taxon>Actinomycetes</taxon>
        <taxon>Mycobacteriales</taxon>
        <taxon>Mycobacteriaceae</taxon>
        <taxon>Mycolicibacterium</taxon>
    </lineage>
</organism>
<dbReference type="InterPro" id="IPR002035">
    <property type="entry name" value="VWF_A"/>
</dbReference>
<feature type="compositionally biased region" description="Basic and acidic residues" evidence="1">
    <location>
        <begin position="1019"/>
        <end position="1031"/>
    </location>
</feature>
<dbReference type="Gene3D" id="3.40.50.410">
    <property type="entry name" value="von Willebrand factor, type A domain"/>
    <property type="match status" value="1"/>
</dbReference>
<proteinExistence type="predicted"/>
<evidence type="ECO:0000259" key="3">
    <source>
        <dbReference type="PROSITE" id="PS50234"/>
    </source>
</evidence>
<feature type="region of interest" description="Disordered" evidence="1">
    <location>
        <begin position="862"/>
        <end position="1031"/>
    </location>
</feature>
<gene>
    <name evidence="4" type="ORF">MCNF_46160</name>
</gene>
<evidence type="ECO:0000256" key="2">
    <source>
        <dbReference type="SAM" id="SignalP"/>
    </source>
</evidence>
<feature type="compositionally biased region" description="Pro residues" evidence="1">
    <location>
        <begin position="917"/>
        <end position="947"/>
    </location>
</feature>
<name>A0A7I7Y508_9MYCO</name>
<feature type="signal peptide" evidence="2">
    <location>
        <begin position="1"/>
        <end position="31"/>
    </location>
</feature>
<evidence type="ECO:0000313" key="4">
    <source>
        <dbReference type="EMBL" id="BBZ36011.1"/>
    </source>
</evidence>
<feature type="compositionally biased region" description="Low complexity" evidence="1">
    <location>
        <begin position="955"/>
        <end position="967"/>
    </location>
</feature>
<dbReference type="Proteomes" id="UP000466931">
    <property type="component" value="Chromosome"/>
</dbReference>
<feature type="compositionally biased region" description="Low complexity" evidence="1">
    <location>
        <begin position="867"/>
        <end position="876"/>
    </location>
</feature>
<sequence>MTRLTTLSARVTVGFLVATLMLAGFTATANAANTGGANRFGACLASAKAGDLLLLFDESSSLQQSDPEAARVAAATPLLQTLGRYADRVGAKLDVAVAGFADTYTPEKDWTRLTESSADGTAAALSDIASKNTGIDTDYWLALDGARQALAGRGADRCQAIAWFSDGKIDFTPRLGSKPYADGIDLNDPANVEQIRQRAVESICRPGGLADQVRSSNIVMLGIGLGANSSPADFDVMSAISTGKGLNGKECGEITDPVPGDFYPVANIDDMLFAFDSLNPDPGVNKQGPVCQLQVCPEARHNFVLDRSIKSVNILGSGGMPGVVPYLVAPGGEMLELPKKDGKSDAEIAGIAVHYEWQSESAQTISIVNSGTPGWAGQWAIVYVDTTGEHADAVSRVNIHITTDIFPALSNAKDVSWRSGQVVEDLSFGLVDGKDAVVSAADLAGTATLTATLVPDGGEPIDLVDAAAKEDLGKPVSADLSGVEPGRGVLKMSLVITTAPALDPQGGQIAPGTELSPQDVEVPVQILPKLGLPTPGERIDFGTVQAAQGATATLGITGPGCVWIADADAVKVNASPDDIGTPRVTAQATSPETCLKVQSGETGELMVTLRTDRDGHGGLNGTVPVHVAALDNPDDSQVVEVPFVASLIKPLNTTNFVLVLIAALLLGPGIPLALLYASKWWVSKIPDTPLLAERIPVQVRGDEVLRDGEPFAMRDKDLIQPVPGLTGGGVRRLEVLGVVLNAVTGRSPFGAGHVTVDADGRLSVGSELPGSDPSGLLAVLPLAVHNKWVVLHDPQGPADQAEVLLLVSGNTDTAAREQLYEKIAGRLPDLLNGLRMRAMHAGLAMPAEAAAQVASPFGGDAGGAGAPPGFDPFGGAPMPPSAPAGAAAPAPGPSGPPSGDPFGAADPFGGGFGSPPSAAPGPPPPAPPAPSRPVHPYDAPTPPPRGPDPYESTQPAPAGYRPGGVPRAPRPEPRVPQGPSRSQAPPQAPEQGPPPQGPPPPRPPQGPPQGPPPQRPQPPKHEPFDPFREGS</sequence>
<reference evidence="4" key="1">
    <citation type="journal article" date="2019" name="Emerg. Microbes Infect.">
        <title>Comprehensive subspecies identification of 175 nontuberculous mycobacteria species based on 7547 genomic profiles.</title>
        <authorList>
            <person name="Matsumoto Y."/>
            <person name="Kinjo T."/>
            <person name="Motooka D."/>
            <person name="Nabeya D."/>
            <person name="Jung N."/>
            <person name="Uechi K."/>
            <person name="Horii T."/>
            <person name="Iida T."/>
            <person name="Fujita J."/>
            <person name="Nakamura S."/>
        </authorList>
    </citation>
    <scope>NUCLEOTIDE SEQUENCE [LARGE SCALE GENOMIC DNA]</scope>
    <source>
        <strain evidence="4">JCM 13671</strain>
    </source>
</reference>